<organism evidence="3 4">
    <name type="scientific">Phanerochaete sordida</name>
    <dbReference type="NCBI Taxonomy" id="48140"/>
    <lineage>
        <taxon>Eukaryota</taxon>
        <taxon>Fungi</taxon>
        <taxon>Dikarya</taxon>
        <taxon>Basidiomycota</taxon>
        <taxon>Agaricomycotina</taxon>
        <taxon>Agaricomycetes</taxon>
        <taxon>Polyporales</taxon>
        <taxon>Phanerochaetaceae</taxon>
        <taxon>Phanerochaete</taxon>
    </lineage>
</organism>
<feature type="domain" description="DUF6533" evidence="2">
    <location>
        <begin position="21"/>
        <end position="62"/>
    </location>
</feature>
<feature type="transmembrane region" description="Helical" evidence="1">
    <location>
        <begin position="13"/>
        <end position="31"/>
    </location>
</feature>
<proteinExistence type="predicted"/>
<keyword evidence="4" id="KW-1185">Reference proteome</keyword>
<dbReference type="Pfam" id="PF20151">
    <property type="entry name" value="DUF6533"/>
    <property type="match status" value="1"/>
</dbReference>
<accession>A0A9P3LC65</accession>
<keyword evidence="1" id="KW-0812">Transmembrane</keyword>
<name>A0A9P3LC65_9APHY</name>
<reference evidence="3 4" key="1">
    <citation type="submission" date="2021-08" db="EMBL/GenBank/DDBJ databases">
        <title>Draft Genome Sequence of Phanerochaete sordida strain YK-624.</title>
        <authorList>
            <person name="Mori T."/>
            <person name="Dohra H."/>
            <person name="Suzuki T."/>
            <person name="Kawagishi H."/>
            <person name="Hirai H."/>
        </authorList>
    </citation>
    <scope>NUCLEOTIDE SEQUENCE [LARGE SCALE GENOMIC DNA]</scope>
    <source>
        <strain evidence="3 4">YK-624</strain>
    </source>
</reference>
<feature type="transmembrane region" description="Helical" evidence="1">
    <location>
        <begin position="52"/>
        <end position="76"/>
    </location>
</feature>
<evidence type="ECO:0000259" key="2">
    <source>
        <dbReference type="Pfam" id="PF20151"/>
    </source>
</evidence>
<keyword evidence="1" id="KW-1133">Transmembrane helix</keyword>
<gene>
    <name evidence="3" type="ORF">PsYK624_049300</name>
</gene>
<evidence type="ECO:0000313" key="4">
    <source>
        <dbReference type="Proteomes" id="UP000703269"/>
    </source>
</evidence>
<evidence type="ECO:0000256" key="1">
    <source>
        <dbReference type="SAM" id="Phobius"/>
    </source>
</evidence>
<sequence>MASFDASVAAQDSRIVCSVWVATIIFLVYDWSLTLAKESYHIWTRAQWTIRFLYASCRYGSMASLLVACVCALGRIEVHQEVHLLLLLDCLHLYVQLRFSRNGVDPAHQRVVQL</sequence>
<protein>
    <recommendedName>
        <fullName evidence="2">DUF6533 domain-containing protein</fullName>
    </recommendedName>
</protein>
<dbReference type="AlphaFoldDB" id="A0A9P3LC65"/>
<dbReference type="EMBL" id="BPQB01000010">
    <property type="protein sequence ID" value="GJE88843.1"/>
    <property type="molecule type" value="Genomic_DNA"/>
</dbReference>
<evidence type="ECO:0000313" key="3">
    <source>
        <dbReference type="EMBL" id="GJE88843.1"/>
    </source>
</evidence>
<comment type="caution">
    <text evidence="3">The sequence shown here is derived from an EMBL/GenBank/DDBJ whole genome shotgun (WGS) entry which is preliminary data.</text>
</comment>
<dbReference type="Proteomes" id="UP000703269">
    <property type="component" value="Unassembled WGS sequence"/>
</dbReference>
<dbReference type="InterPro" id="IPR045340">
    <property type="entry name" value="DUF6533"/>
</dbReference>
<keyword evidence="1" id="KW-0472">Membrane</keyword>